<dbReference type="Proteomes" id="UP000002564">
    <property type="component" value="Chromosome"/>
</dbReference>
<sequence length="54" mass="6079">MGFDFKQIFRHVQSSNRQSGRQPVCTKPPNTASLQTALSRPAVFGYNADIKRIL</sequence>
<protein>
    <submittedName>
        <fullName evidence="2">Uncharacterized protein</fullName>
    </submittedName>
</protein>
<dbReference type="AlphaFoldDB" id="B4RJV6"/>
<gene>
    <name evidence="2" type="ordered locus">NGK_0416</name>
</gene>
<dbReference type="KEGG" id="ngk:NGK_0416"/>
<dbReference type="HOGENOM" id="CLU_3045679_0_0_4"/>
<feature type="compositionally biased region" description="Polar residues" evidence="1">
    <location>
        <begin position="12"/>
        <end position="21"/>
    </location>
</feature>
<feature type="region of interest" description="Disordered" evidence="1">
    <location>
        <begin position="12"/>
        <end position="32"/>
    </location>
</feature>
<evidence type="ECO:0000313" key="3">
    <source>
        <dbReference type="Proteomes" id="UP000002564"/>
    </source>
</evidence>
<proteinExistence type="predicted"/>
<evidence type="ECO:0000313" key="2">
    <source>
        <dbReference type="EMBL" id="ACF29107.1"/>
    </source>
</evidence>
<dbReference type="EMBL" id="CP001050">
    <property type="protein sequence ID" value="ACF29107.1"/>
    <property type="molecule type" value="Genomic_DNA"/>
</dbReference>
<evidence type="ECO:0000256" key="1">
    <source>
        <dbReference type="SAM" id="MobiDB-lite"/>
    </source>
</evidence>
<name>B4RJV6_NEIG2</name>
<organism evidence="2 3">
    <name type="scientific">Neisseria gonorrhoeae (strain NCCP11945)</name>
    <dbReference type="NCBI Taxonomy" id="521006"/>
    <lineage>
        <taxon>Bacteria</taxon>
        <taxon>Pseudomonadati</taxon>
        <taxon>Pseudomonadota</taxon>
        <taxon>Betaproteobacteria</taxon>
        <taxon>Neisseriales</taxon>
        <taxon>Neisseriaceae</taxon>
        <taxon>Neisseria</taxon>
    </lineage>
</organism>
<reference evidence="2 3" key="1">
    <citation type="journal article" date="2008" name="J. Bacteriol.">
        <title>Complete genome sequence of Neisseria gonorrhoeae NCCP11945.</title>
        <authorList>
            <person name="Chung G.T."/>
            <person name="Yoo J.S."/>
            <person name="Oh H.B."/>
            <person name="Lee Y.S."/>
            <person name="Cha S.H."/>
            <person name="Kim S.J."/>
            <person name="Yoo C.K."/>
        </authorList>
    </citation>
    <scope>NUCLEOTIDE SEQUENCE [LARGE SCALE GENOMIC DNA]</scope>
    <source>
        <strain evidence="2 3">NCCP11945</strain>
    </source>
</reference>
<accession>B4RJV6</accession>